<gene>
    <name evidence="1" type="ORF">KGQ19_46510</name>
</gene>
<dbReference type="InterPro" id="IPR046828">
    <property type="entry name" value="RepSA"/>
</dbReference>
<accession>A0ABS5L7J2</accession>
<proteinExistence type="predicted"/>
<organism evidence="1 2">
    <name type="scientific">Catenulispora pinistramenti</name>
    <dbReference type="NCBI Taxonomy" id="2705254"/>
    <lineage>
        <taxon>Bacteria</taxon>
        <taxon>Bacillati</taxon>
        <taxon>Actinomycetota</taxon>
        <taxon>Actinomycetes</taxon>
        <taxon>Catenulisporales</taxon>
        <taxon>Catenulisporaceae</taxon>
        <taxon>Catenulispora</taxon>
    </lineage>
</organism>
<protein>
    <submittedName>
        <fullName evidence="1">Replication initiation protein</fullName>
    </submittedName>
</protein>
<dbReference type="Proteomes" id="UP000730482">
    <property type="component" value="Unassembled WGS sequence"/>
</dbReference>
<dbReference type="EMBL" id="JAAFYZ010000356">
    <property type="protein sequence ID" value="MBS2554333.1"/>
    <property type="molecule type" value="Genomic_DNA"/>
</dbReference>
<name>A0ABS5L7J2_9ACTN</name>
<sequence>MVEESGLDAQLVYAAGMPDFRGWLARVERIGGCASPVKLAGHSVTRDAATGEVLHVFSSADLPGGRLMIACGNRRASRCEACAYVHAVDTYVLVVTGLAGGKGVAESVAEHPRVFVTLTAPSFGAVHRVTTGVPCRPAQVSKSCEHGVSRGCGGQHGKADLLVGTPLCPRCYDYTHAVLWNAHASGLWDDFVKRLRFRLASVSGVKRSELREHVRVSYAKVAEFQRRGAVHLHVVIRLDGPDGPGSEPPGWADGVLLADAVRHAAGAALLSTTRPDGAGLALRFGSQVDIAPIRAFAAGEELSASGVARYVAKYVTKGDIPGLVLDRAVRSRGHIEAAGLTGHGRALALMCWDLAEWEQYGPLRLRAWAHQLGWRGNVATKSRVYSTTYTALNRARIEHRRSQDDRVPDGEREMVTEGSWVLDGVGHDSPGEVMFAAGIAEDKRLNREIAREAGAYASRPEK</sequence>
<evidence type="ECO:0000313" key="2">
    <source>
        <dbReference type="Proteomes" id="UP000730482"/>
    </source>
</evidence>
<dbReference type="Pfam" id="PF20199">
    <property type="entry name" value="RepSA"/>
    <property type="match status" value="1"/>
</dbReference>
<keyword evidence="2" id="KW-1185">Reference proteome</keyword>
<evidence type="ECO:0000313" key="1">
    <source>
        <dbReference type="EMBL" id="MBS2554333.1"/>
    </source>
</evidence>
<dbReference type="RefSeq" id="WP_212021684.1">
    <property type="nucleotide sequence ID" value="NZ_JAAFYZ010000356.1"/>
</dbReference>
<reference evidence="1 2" key="1">
    <citation type="submission" date="2020-02" db="EMBL/GenBank/DDBJ databases">
        <title>Acidophilic actinobacteria isolated from forest soil.</title>
        <authorList>
            <person name="Golinska P."/>
        </authorList>
    </citation>
    <scope>NUCLEOTIDE SEQUENCE [LARGE SCALE GENOMIC DNA]</scope>
    <source>
        <strain evidence="1 2">NL8</strain>
    </source>
</reference>
<comment type="caution">
    <text evidence="1">The sequence shown here is derived from an EMBL/GenBank/DDBJ whole genome shotgun (WGS) entry which is preliminary data.</text>
</comment>